<evidence type="ECO:0000256" key="3">
    <source>
        <dbReference type="ARBA" id="ARBA00022603"/>
    </source>
</evidence>
<dbReference type="Gene3D" id="3.40.50.150">
    <property type="entry name" value="Vaccinia Virus protein VP39"/>
    <property type="match status" value="2"/>
</dbReference>
<dbReference type="GO" id="GO:0032259">
    <property type="term" value="P:methylation"/>
    <property type="evidence" value="ECO:0007669"/>
    <property type="project" value="UniProtKB-KW"/>
</dbReference>
<proteinExistence type="predicted"/>
<dbReference type="EMBL" id="BMGB01000001">
    <property type="protein sequence ID" value="GGB09292.1"/>
    <property type="molecule type" value="Genomic_DNA"/>
</dbReference>
<dbReference type="InterPro" id="IPR058679">
    <property type="entry name" value="RlmG_N"/>
</dbReference>
<reference evidence="7" key="2">
    <citation type="submission" date="2020-09" db="EMBL/GenBank/DDBJ databases">
        <authorList>
            <person name="Sun Q."/>
            <person name="Zhou Y."/>
        </authorList>
    </citation>
    <scope>NUCLEOTIDE SEQUENCE</scope>
    <source>
        <strain evidence="7">CGMCC 1.12813</strain>
    </source>
</reference>
<sequence>METVTAMKNDFDFDALRRFPDVEAPNLFAYDPSDKLILAEAAEALAATTPGQVAVVGDDYGALTLGAAYAHGLTGIRVHQDALSGELALGFNAREENMGDVYENFPLDEELLTGATVVLLQLPRSLEELADVASAIARHADPSVVVFSAGRIKHMTLAMNEVFAKYFERVDVTRAQQKSRGLIARGPRDQADAVVPRTQYHADLDLHVVATGSVFAGTKVDIGTRALLAVLDQIDPSAQTAIDLGAGTGILAATLAKMRPGLAVIATDQSAAAVASATATMKANGLENRVTVVRDDGLSSQPDESADVIVVNPPFHIGGAVHAGAAINLLGDVYRVLKPGGQLWAVYNTHLAYRAEMGRMVGPTTPISRNDKFTVTLAEKPLTET</sequence>
<dbReference type="GO" id="GO:0003676">
    <property type="term" value="F:nucleic acid binding"/>
    <property type="evidence" value="ECO:0007669"/>
    <property type="project" value="InterPro"/>
</dbReference>
<gene>
    <name evidence="7" type="ORF">GCM10010979_24850</name>
</gene>
<evidence type="ECO:0000256" key="4">
    <source>
        <dbReference type="ARBA" id="ARBA00022679"/>
    </source>
</evidence>
<name>A0A916SQY4_9MICO</name>
<dbReference type="PANTHER" id="PTHR47816:SF5">
    <property type="entry name" value="RIBOSOMAL RNA LARGE SUBUNIT METHYLTRANSFERASE G"/>
    <property type="match status" value="1"/>
</dbReference>
<dbReference type="Pfam" id="PF26049">
    <property type="entry name" value="RLMG_N"/>
    <property type="match status" value="1"/>
</dbReference>
<evidence type="ECO:0000313" key="8">
    <source>
        <dbReference type="Proteomes" id="UP000606922"/>
    </source>
</evidence>
<evidence type="ECO:0000256" key="2">
    <source>
        <dbReference type="ARBA" id="ARBA00022552"/>
    </source>
</evidence>
<dbReference type="InterPro" id="IPR007848">
    <property type="entry name" value="Small_mtfrase_dom"/>
</dbReference>
<accession>A0A916SQY4</accession>
<dbReference type="InterPro" id="IPR002052">
    <property type="entry name" value="DNA_methylase_N6_adenine_CS"/>
</dbReference>
<dbReference type="PANTHER" id="PTHR47816">
    <property type="entry name" value="RIBOSOMAL RNA SMALL SUBUNIT METHYLTRANSFERASE C"/>
    <property type="match status" value="1"/>
</dbReference>
<dbReference type="SUPFAM" id="SSF53335">
    <property type="entry name" value="S-adenosyl-L-methionine-dependent methyltransferases"/>
    <property type="match status" value="1"/>
</dbReference>
<evidence type="ECO:0000259" key="5">
    <source>
        <dbReference type="Pfam" id="PF05175"/>
    </source>
</evidence>
<evidence type="ECO:0000259" key="6">
    <source>
        <dbReference type="Pfam" id="PF26049"/>
    </source>
</evidence>
<keyword evidence="3 7" id="KW-0489">Methyltransferase</keyword>
<dbReference type="InterPro" id="IPR046977">
    <property type="entry name" value="RsmC/RlmG"/>
</dbReference>
<keyword evidence="4" id="KW-0808">Transferase</keyword>
<dbReference type="Pfam" id="PF05175">
    <property type="entry name" value="MTS"/>
    <property type="match status" value="1"/>
</dbReference>
<keyword evidence="2" id="KW-0698">rRNA processing</keyword>
<dbReference type="CDD" id="cd02440">
    <property type="entry name" value="AdoMet_MTases"/>
    <property type="match status" value="1"/>
</dbReference>
<evidence type="ECO:0000313" key="7">
    <source>
        <dbReference type="EMBL" id="GGB09292.1"/>
    </source>
</evidence>
<reference evidence="7" key="1">
    <citation type="journal article" date="2014" name="Int. J. Syst. Evol. Microbiol.">
        <title>Complete genome sequence of Corynebacterium casei LMG S-19264T (=DSM 44701T), isolated from a smear-ripened cheese.</title>
        <authorList>
            <consortium name="US DOE Joint Genome Institute (JGI-PGF)"/>
            <person name="Walter F."/>
            <person name="Albersmeier A."/>
            <person name="Kalinowski J."/>
            <person name="Ruckert C."/>
        </authorList>
    </citation>
    <scope>NUCLEOTIDE SEQUENCE</scope>
    <source>
        <strain evidence="7">CGMCC 1.12813</strain>
    </source>
</reference>
<feature type="domain" description="RlmG N-terminal" evidence="6">
    <location>
        <begin position="11"/>
        <end position="182"/>
    </location>
</feature>
<organism evidence="7 8">
    <name type="scientific">Conyzicola nivalis</name>
    <dbReference type="NCBI Taxonomy" id="1477021"/>
    <lineage>
        <taxon>Bacteria</taxon>
        <taxon>Bacillati</taxon>
        <taxon>Actinomycetota</taxon>
        <taxon>Actinomycetes</taxon>
        <taxon>Micrococcales</taxon>
        <taxon>Microbacteriaceae</taxon>
        <taxon>Conyzicola</taxon>
    </lineage>
</organism>
<dbReference type="PROSITE" id="PS00092">
    <property type="entry name" value="N6_MTASE"/>
    <property type="match status" value="1"/>
</dbReference>
<dbReference type="InterPro" id="IPR029063">
    <property type="entry name" value="SAM-dependent_MTases_sf"/>
</dbReference>
<dbReference type="GO" id="GO:0006364">
    <property type="term" value="P:rRNA processing"/>
    <property type="evidence" value="ECO:0007669"/>
    <property type="project" value="UniProtKB-KW"/>
</dbReference>
<dbReference type="GO" id="GO:0008757">
    <property type="term" value="F:S-adenosylmethionine-dependent methyltransferase activity"/>
    <property type="evidence" value="ECO:0007669"/>
    <property type="project" value="InterPro"/>
</dbReference>
<keyword evidence="1" id="KW-0963">Cytoplasm</keyword>
<dbReference type="AlphaFoldDB" id="A0A916SQY4"/>
<dbReference type="Proteomes" id="UP000606922">
    <property type="component" value="Unassembled WGS sequence"/>
</dbReference>
<protein>
    <submittedName>
        <fullName evidence="7">16S RNA G1207 methylase RsmC</fullName>
    </submittedName>
</protein>
<comment type="caution">
    <text evidence="7">The sequence shown here is derived from an EMBL/GenBank/DDBJ whole genome shotgun (WGS) entry which is preliminary data.</text>
</comment>
<feature type="domain" description="Methyltransferase small" evidence="5">
    <location>
        <begin position="206"/>
        <end position="376"/>
    </location>
</feature>
<keyword evidence="8" id="KW-1185">Reference proteome</keyword>
<evidence type="ECO:0000256" key="1">
    <source>
        <dbReference type="ARBA" id="ARBA00022490"/>
    </source>
</evidence>
<dbReference type="GO" id="GO:0008170">
    <property type="term" value="F:N-methyltransferase activity"/>
    <property type="evidence" value="ECO:0007669"/>
    <property type="project" value="UniProtKB-ARBA"/>
</dbReference>